<dbReference type="Gene3D" id="1.20.1280.50">
    <property type="match status" value="1"/>
</dbReference>
<feature type="domain" description="F-box" evidence="1">
    <location>
        <begin position="56"/>
        <end position="108"/>
    </location>
</feature>
<evidence type="ECO:0000259" key="1">
    <source>
        <dbReference type="PROSITE" id="PS50181"/>
    </source>
</evidence>
<sequence>MPDTRMEDSDEEVMAMLRSGRIPTASEREPIQDQLQDLEVRFLQLQRKLELRKAVLAPIRRLPPEIMLNIFAMLPGEVSADASRAVVGRVSRRWRDLSRSSPSVWSHMTIDTTGSRPPNIVFFGQTLLLSRQAPLNITVICPHRDTDQLKRPLASLRKKVFDILKVHAPRFRSLQLINPDAVSIERVAKYRLVNLQSLTLVSTSIPENRNNKFNITTHQPLRYLHLDGSTVPIPAITLNIQWESLSTLTISFDGSARCYETLSQAENLENLTIQHIGRAGRRAISGPPVLFSRLGSLSLSDCALSALPDGLRFPGLVTLFLEHDPMDCRGKHDPARLEMLLSAWQCNITAFHYTGLNSVRDFERLFTQAGQTLQTLSVAVELPLGFEDEHWIGLEWLFRELNLYGRNPNTPIFLSQLRSFTLACHTEVHSDVFFSEGTDLSDALVSRQHNPATKLQAFHLTVNAFRVEDASVSKAVTSPLAAALRDLTDNGMRASWMYFGKDILRMTGALASLLA</sequence>
<dbReference type="OrthoDB" id="3063971at2759"/>
<proteinExistence type="predicted"/>
<dbReference type="SUPFAM" id="SSF81383">
    <property type="entry name" value="F-box domain"/>
    <property type="match status" value="1"/>
</dbReference>
<gene>
    <name evidence="2" type="ORF">CYLTODRAFT_441160</name>
</gene>
<name>A0A0D7BN99_9AGAR</name>
<dbReference type="STRING" id="1314674.A0A0D7BN99"/>
<dbReference type="InterPro" id="IPR001810">
    <property type="entry name" value="F-box_dom"/>
</dbReference>
<dbReference type="AlphaFoldDB" id="A0A0D7BN99"/>
<evidence type="ECO:0000313" key="3">
    <source>
        <dbReference type="Proteomes" id="UP000054007"/>
    </source>
</evidence>
<dbReference type="InterPro" id="IPR036047">
    <property type="entry name" value="F-box-like_dom_sf"/>
</dbReference>
<dbReference type="SUPFAM" id="SSF52058">
    <property type="entry name" value="L domain-like"/>
    <property type="match status" value="1"/>
</dbReference>
<dbReference type="Gene3D" id="3.80.10.10">
    <property type="entry name" value="Ribonuclease Inhibitor"/>
    <property type="match status" value="1"/>
</dbReference>
<dbReference type="PROSITE" id="PS50181">
    <property type="entry name" value="FBOX"/>
    <property type="match status" value="1"/>
</dbReference>
<organism evidence="2 3">
    <name type="scientific">Cylindrobasidium torrendii FP15055 ss-10</name>
    <dbReference type="NCBI Taxonomy" id="1314674"/>
    <lineage>
        <taxon>Eukaryota</taxon>
        <taxon>Fungi</taxon>
        <taxon>Dikarya</taxon>
        <taxon>Basidiomycota</taxon>
        <taxon>Agaricomycotina</taxon>
        <taxon>Agaricomycetes</taxon>
        <taxon>Agaricomycetidae</taxon>
        <taxon>Agaricales</taxon>
        <taxon>Marasmiineae</taxon>
        <taxon>Physalacriaceae</taxon>
        <taxon>Cylindrobasidium</taxon>
    </lineage>
</organism>
<reference evidence="2 3" key="1">
    <citation type="journal article" date="2015" name="Fungal Genet. Biol.">
        <title>Evolution of novel wood decay mechanisms in Agaricales revealed by the genome sequences of Fistulina hepatica and Cylindrobasidium torrendii.</title>
        <authorList>
            <person name="Floudas D."/>
            <person name="Held B.W."/>
            <person name="Riley R."/>
            <person name="Nagy L.G."/>
            <person name="Koehler G."/>
            <person name="Ransdell A.S."/>
            <person name="Younus H."/>
            <person name="Chow J."/>
            <person name="Chiniquy J."/>
            <person name="Lipzen A."/>
            <person name="Tritt A."/>
            <person name="Sun H."/>
            <person name="Haridas S."/>
            <person name="LaButti K."/>
            <person name="Ohm R.A."/>
            <person name="Kues U."/>
            <person name="Blanchette R.A."/>
            <person name="Grigoriev I.V."/>
            <person name="Minto R.E."/>
            <person name="Hibbett D.S."/>
        </authorList>
    </citation>
    <scope>NUCLEOTIDE SEQUENCE [LARGE SCALE GENOMIC DNA]</scope>
    <source>
        <strain evidence="2 3">FP15055 ss-10</strain>
    </source>
</reference>
<dbReference type="Pfam" id="PF12937">
    <property type="entry name" value="F-box-like"/>
    <property type="match status" value="1"/>
</dbReference>
<dbReference type="Proteomes" id="UP000054007">
    <property type="component" value="Unassembled WGS sequence"/>
</dbReference>
<dbReference type="InterPro" id="IPR032675">
    <property type="entry name" value="LRR_dom_sf"/>
</dbReference>
<keyword evidence="3" id="KW-1185">Reference proteome</keyword>
<evidence type="ECO:0000313" key="2">
    <source>
        <dbReference type="EMBL" id="KIY71654.1"/>
    </source>
</evidence>
<accession>A0A0D7BN99</accession>
<protein>
    <recommendedName>
        <fullName evidence="1">F-box domain-containing protein</fullName>
    </recommendedName>
</protein>
<dbReference type="EMBL" id="KN880452">
    <property type="protein sequence ID" value="KIY71654.1"/>
    <property type="molecule type" value="Genomic_DNA"/>
</dbReference>